<dbReference type="InterPro" id="IPR027467">
    <property type="entry name" value="MopterinOxRdtase_cofactor_BS"/>
</dbReference>
<organism evidence="10 11">
    <name type="scientific">Nonomuraea angiospora</name>
    <dbReference type="NCBI Taxonomy" id="46172"/>
    <lineage>
        <taxon>Bacteria</taxon>
        <taxon>Bacillati</taxon>
        <taxon>Actinomycetota</taxon>
        <taxon>Actinomycetes</taxon>
        <taxon>Streptosporangiales</taxon>
        <taxon>Streptosporangiaceae</taxon>
        <taxon>Nonomuraea</taxon>
    </lineage>
</organism>
<proteinExistence type="inferred from homology"/>
<dbReference type="CDD" id="cd00207">
    <property type="entry name" value="fer2"/>
    <property type="match status" value="1"/>
</dbReference>
<keyword evidence="11" id="KW-1185">Reference proteome</keyword>
<dbReference type="EMBL" id="JADBEK010000001">
    <property type="protein sequence ID" value="MBE1588914.1"/>
    <property type="molecule type" value="Genomic_DNA"/>
</dbReference>
<name>A0ABR9M7X6_9ACTN</name>
<dbReference type="PROSITE" id="PS51085">
    <property type="entry name" value="2FE2S_FER_2"/>
    <property type="match status" value="1"/>
</dbReference>
<dbReference type="PROSITE" id="PS00551">
    <property type="entry name" value="MOLYBDOPTERIN_PROK_1"/>
    <property type="match status" value="1"/>
</dbReference>
<evidence type="ECO:0000256" key="5">
    <source>
        <dbReference type="ARBA" id="ARBA00023004"/>
    </source>
</evidence>
<dbReference type="SUPFAM" id="SSF50692">
    <property type="entry name" value="ADC-like"/>
    <property type="match status" value="1"/>
</dbReference>
<evidence type="ECO:0000256" key="3">
    <source>
        <dbReference type="ARBA" id="ARBA00022723"/>
    </source>
</evidence>
<evidence type="ECO:0000313" key="10">
    <source>
        <dbReference type="EMBL" id="MBE1588914.1"/>
    </source>
</evidence>
<dbReference type="PROSITE" id="PS51379">
    <property type="entry name" value="4FE4S_FER_2"/>
    <property type="match status" value="2"/>
</dbReference>
<evidence type="ECO:0000256" key="1">
    <source>
        <dbReference type="ARBA" id="ARBA00007023"/>
    </source>
</evidence>
<dbReference type="InterPro" id="IPR036010">
    <property type="entry name" value="2Fe-2S_ferredoxin-like_sf"/>
</dbReference>
<keyword evidence="2" id="KW-0004">4Fe-4S</keyword>
<dbReference type="InterPro" id="IPR054351">
    <property type="entry name" value="NADH_UbQ_OxRdtase_ferredoxin"/>
</dbReference>
<protein>
    <submittedName>
        <fullName evidence="10">Formate dehydrogenase alpha subunit</fullName>
    </submittedName>
</protein>
<dbReference type="Gene3D" id="3.10.20.740">
    <property type="match status" value="1"/>
</dbReference>
<evidence type="ECO:0000259" key="8">
    <source>
        <dbReference type="PROSITE" id="PS51379"/>
    </source>
</evidence>
<feature type="domain" description="4Fe-4S ferredoxin-type" evidence="8">
    <location>
        <begin position="129"/>
        <end position="160"/>
    </location>
</feature>
<keyword evidence="4" id="KW-0677">Repeat</keyword>
<dbReference type="PIRSF" id="PIRSF036643">
    <property type="entry name" value="FDH_alpha"/>
    <property type="match status" value="1"/>
</dbReference>
<comment type="caution">
    <text evidence="10">The sequence shown here is derived from an EMBL/GenBank/DDBJ whole genome shotgun (WGS) entry which is preliminary data.</text>
</comment>
<dbReference type="PROSITE" id="PS51669">
    <property type="entry name" value="4FE4S_MOW_BIS_MGD"/>
    <property type="match status" value="1"/>
</dbReference>
<feature type="domain" description="4Fe-4S Mo/W bis-MGD-type" evidence="9">
    <location>
        <begin position="210"/>
        <end position="266"/>
    </location>
</feature>
<dbReference type="InterPro" id="IPR009010">
    <property type="entry name" value="Asp_de-COase-like_dom_sf"/>
</dbReference>
<dbReference type="Pfam" id="PF04879">
    <property type="entry name" value="Molybdop_Fe4S4"/>
    <property type="match status" value="1"/>
</dbReference>
<evidence type="ECO:0000256" key="4">
    <source>
        <dbReference type="ARBA" id="ARBA00022737"/>
    </source>
</evidence>
<dbReference type="InterPro" id="IPR001041">
    <property type="entry name" value="2Fe-2S_ferredoxin-type"/>
</dbReference>
<dbReference type="InterPro" id="IPR006655">
    <property type="entry name" value="Mopterin_OxRdtase_prok_CS"/>
</dbReference>
<dbReference type="InterPro" id="IPR006478">
    <property type="entry name" value="Formate_DH_asu"/>
</dbReference>
<dbReference type="InterPro" id="IPR017900">
    <property type="entry name" value="4Fe4S_Fe_S_CS"/>
</dbReference>
<dbReference type="InterPro" id="IPR006963">
    <property type="entry name" value="Mopterin_OxRdtase_4Fe-4S_dom"/>
</dbReference>
<dbReference type="SMART" id="SM00926">
    <property type="entry name" value="Molybdop_Fe4S4"/>
    <property type="match status" value="1"/>
</dbReference>
<dbReference type="CDD" id="cd02753">
    <property type="entry name" value="MopB_Formate-Dh-H"/>
    <property type="match status" value="1"/>
</dbReference>
<dbReference type="Pfam" id="PF13510">
    <property type="entry name" value="Fer2_4"/>
    <property type="match status" value="1"/>
</dbReference>
<dbReference type="CDD" id="cd00508">
    <property type="entry name" value="MopB_CT_Fdh-Nap-like"/>
    <property type="match status" value="1"/>
</dbReference>
<dbReference type="Gene3D" id="3.40.50.740">
    <property type="match status" value="1"/>
</dbReference>
<dbReference type="InterPro" id="IPR050123">
    <property type="entry name" value="Prok_molybdopt-oxidoreductase"/>
</dbReference>
<dbReference type="Gene3D" id="3.30.70.20">
    <property type="match status" value="1"/>
</dbReference>
<dbReference type="InterPro" id="IPR006656">
    <property type="entry name" value="Mopterin_OxRdtase"/>
</dbReference>
<dbReference type="Pfam" id="PF00384">
    <property type="entry name" value="Molybdopterin"/>
    <property type="match status" value="1"/>
</dbReference>
<keyword evidence="6" id="KW-0411">Iron-sulfur</keyword>
<evidence type="ECO:0000313" key="11">
    <source>
        <dbReference type="Proteomes" id="UP000633509"/>
    </source>
</evidence>
<evidence type="ECO:0000259" key="9">
    <source>
        <dbReference type="PROSITE" id="PS51669"/>
    </source>
</evidence>
<dbReference type="PANTHER" id="PTHR43105:SF10">
    <property type="entry name" value="NADH-QUINONE OXIDOREDUCTASE SUBUNIT G"/>
    <property type="match status" value="1"/>
</dbReference>
<dbReference type="InterPro" id="IPR006657">
    <property type="entry name" value="MoPterin_dinucl-bd_dom"/>
</dbReference>
<evidence type="ECO:0000256" key="6">
    <source>
        <dbReference type="ARBA" id="ARBA00023014"/>
    </source>
</evidence>
<dbReference type="RefSeq" id="WP_192789046.1">
    <property type="nucleotide sequence ID" value="NZ_JADBEK010000001.1"/>
</dbReference>
<feature type="domain" description="2Fe-2S ferredoxin-type" evidence="7">
    <location>
        <begin position="1"/>
        <end position="75"/>
    </location>
</feature>
<sequence>MRVTVEGAVVDLPEEVSVLRAVRSAGRDLPALCHDDRLTPVGSCRACLVRLDGRVVAACVTPAVDGAQVSVEEEDLRRLRHDAVELIVSALPPQALEGDGELARVCRALGIGPEAAQGGADRGRDHSHPFVQLDRDLCIACGRCVRMCAEVQGTFALTLVGRGSETVVAPGTGGPWAESDCVACGGCVDTCPTGALTEPGLPLGTQVAALTRTRTTCGYCGVGCALDVLTRDGEVAAVRPAKDGPVNRGHACVKGRFAHGFLRSPERITRPLLRRRSGLEPVSWDEALDHIARGLRAAVAEAGPDAVAAITSARATNEENYLIQKFMRVVIGTNSVDNCSRLCHSPSAAGLTAAFGLSGGTDALEDVERADCLLVVGANPVEAHPVVGARLLQRVLRGTRLVVADPRAVGLATYADVHLRPRPGTNVALFNGLANVLLAQGLVDEEFLRHRARGLPELTAILAGYPPDRVAEVTGVPAADLVAAARLYGLAKRPAIVYGLGVTEHLHGTDGVRTLANLAILRGAVGTGHGFGVNPLRGQNNVQGASDMGALPDLLPGYARVTDRVARERAEQVWGTRLPDHDGLRIPQMFAAARTGALRALWIVGEDVCATDPDTNQVVEALRSCPLVISQELFLSETARHADVVLPAASWLEKDGTFVNFDRRFQRVRPALAPPGQARTDFAIVHAIAAAYGADLGCPTPAEALAECGRVAPMFAGISHRRLDREGAIPWPCPDPEHPGEAKLYLDRFATPDGLAHLAARPYLPPGESPDDDYPLVLITGRRWAHYNSGNMTRRSGTLELDPSDHIDLHPADAARHAVRDGDTVLVESRHGQATFPARITEEVTPGQLFCTFHFSSSGANALTSDHADTVTSCPEYKVTAVRLRGIPGGCTAATGQ</sequence>
<dbReference type="InterPro" id="IPR017896">
    <property type="entry name" value="4Fe4S_Fe-S-bd"/>
</dbReference>
<keyword evidence="5" id="KW-0408">Iron</keyword>
<dbReference type="NCBIfam" id="TIGR01591">
    <property type="entry name" value="Fdh-alpha"/>
    <property type="match status" value="1"/>
</dbReference>
<dbReference type="Proteomes" id="UP000633509">
    <property type="component" value="Unassembled WGS sequence"/>
</dbReference>
<dbReference type="PANTHER" id="PTHR43105">
    <property type="entry name" value="RESPIRATORY NITRATE REDUCTASE"/>
    <property type="match status" value="1"/>
</dbReference>
<dbReference type="Gene3D" id="2.20.25.90">
    <property type="entry name" value="ADC-like domains"/>
    <property type="match status" value="1"/>
</dbReference>
<evidence type="ECO:0000259" key="7">
    <source>
        <dbReference type="PROSITE" id="PS51085"/>
    </source>
</evidence>
<gene>
    <name evidence="10" type="ORF">H4W80_007172</name>
</gene>
<accession>A0ABR9M7X6</accession>
<evidence type="ECO:0000256" key="2">
    <source>
        <dbReference type="ARBA" id="ARBA00022485"/>
    </source>
</evidence>
<dbReference type="SUPFAM" id="SSF54862">
    <property type="entry name" value="4Fe-4S ferredoxins"/>
    <property type="match status" value="1"/>
</dbReference>
<feature type="domain" description="4Fe-4S ferredoxin-type" evidence="8">
    <location>
        <begin position="173"/>
        <end position="201"/>
    </location>
</feature>
<keyword evidence="3" id="KW-0479">Metal-binding</keyword>
<dbReference type="SUPFAM" id="SSF54292">
    <property type="entry name" value="2Fe-2S ferredoxin-like"/>
    <property type="match status" value="1"/>
</dbReference>
<dbReference type="PROSITE" id="PS00198">
    <property type="entry name" value="4FE4S_FER_1"/>
    <property type="match status" value="1"/>
</dbReference>
<dbReference type="Gene3D" id="2.40.40.20">
    <property type="match status" value="1"/>
</dbReference>
<dbReference type="PROSITE" id="PS00490">
    <property type="entry name" value="MOLYBDOPTERIN_PROK_2"/>
    <property type="match status" value="1"/>
</dbReference>
<reference evidence="10 11" key="1">
    <citation type="submission" date="2020-10" db="EMBL/GenBank/DDBJ databases">
        <title>Sequencing the genomes of 1000 actinobacteria strains.</title>
        <authorList>
            <person name="Klenk H.-P."/>
        </authorList>
    </citation>
    <scope>NUCLEOTIDE SEQUENCE [LARGE SCALE GENOMIC DNA]</scope>
    <source>
        <strain evidence="10 11">DSM 43173</strain>
    </source>
</reference>
<comment type="similarity">
    <text evidence="1">In the C-terminal section; belongs to the prokaryotic molybdopterin-containing oxidoreductase family.</text>
</comment>
<dbReference type="Pfam" id="PF01568">
    <property type="entry name" value="Molydop_binding"/>
    <property type="match status" value="1"/>
</dbReference>
<dbReference type="Gene3D" id="3.40.228.10">
    <property type="entry name" value="Dimethylsulfoxide Reductase, domain 2"/>
    <property type="match status" value="1"/>
</dbReference>
<dbReference type="SUPFAM" id="SSF53706">
    <property type="entry name" value="Formate dehydrogenase/DMSO reductase, domains 1-3"/>
    <property type="match status" value="1"/>
</dbReference>
<dbReference type="InterPro" id="IPR041924">
    <property type="entry name" value="Formate_Dh-H_N"/>
</dbReference>
<dbReference type="Pfam" id="PF22117">
    <property type="entry name" value="Fer4_Nqo3"/>
    <property type="match status" value="1"/>
</dbReference>